<dbReference type="PANTHER" id="PTHR48081">
    <property type="entry name" value="AB HYDROLASE SUPERFAMILY PROTEIN C4A8.06C"/>
    <property type="match status" value="1"/>
</dbReference>
<protein>
    <recommendedName>
        <fullName evidence="2">Alpha/beta hydrolase fold-3 domain-containing protein</fullName>
    </recommendedName>
</protein>
<dbReference type="STRING" id="1890683.A0A427YXD5"/>
<dbReference type="Pfam" id="PF07859">
    <property type="entry name" value="Abhydrolase_3"/>
    <property type="match status" value="1"/>
</dbReference>
<dbReference type="SUPFAM" id="SSF53474">
    <property type="entry name" value="alpha/beta-Hydrolases"/>
    <property type="match status" value="1"/>
</dbReference>
<gene>
    <name evidence="3" type="ORF">EHS25_000833</name>
</gene>
<dbReference type="PANTHER" id="PTHR48081:SF3">
    <property type="entry name" value="ALPHA_BETA HYDROLASE FOLD-3 DOMAIN-CONTAINING PROTEIN"/>
    <property type="match status" value="1"/>
</dbReference>
<dbReference type="InterPro" id="IPR013094">
    <property type="entry name" value="AB_hydrolase_3"/>
</dbReference>
<dbReference type="Proteomes" id="UP000279259">
    <property type="component" value="Unassembled WGS sequence"/>
</dbReference>
<name>A0A427YXD5_9TREE</name>
<feature type="domain" description="Alpha/beta hydrolase fold-3" evidence="2">
    <location>
        <begin position="55"/>
        <end position="174"/>
    </location>
</feature>
<keyword evidence="4" id="KW-1185">Reference proteome</keyword>
<dbReference type="GO" id="GO:0016787">
    <property type="term" value="F:hydrolase activity"/>
    <property type="evidence" value="ECO:0007669"/>
    <property type="project" value="UniProtKB-KW"/>
</dbReference>
<dbReference type="OrthoDB" id="2578778at2759"/>
<evidence type="ECO:0000259" key="2">
    <source>
        <dbReference type="Pfam" id="PF07859"/>
    </source>
</evidence>
<accession>A0A427YXD5</accession>
<reference evidence="3 4" key="1">
    <citation type="submission" date="2018-11" db="EMBL/GenBank/DDBJ databases">
        <title>Genome sequence of Saitozyma podzolica DSM 27192.</title>
        <authorList>
            <person name="Aliyu H."/>
            <person name="Gorte O."/>
            <person name="Ochsenreither K."/>
        </authorList>
    </citation>
    <scope>NUCLEOTIDE SEQUENCE [LARGE SCALE GENOMIC DNA]</scope>
    <source>
        <strain evidence="3 4">DSM 27192</strain>
    </source>
</reference>
<keyword evidence="1" id="KW-0378">Hydrolase</keyword>
<sequence>MKDKFGPQQALLPQPVPRTFSDHAINGPHGIQLGVRVWPADASDHPSEARRAPWMLWSHGGAYSAGSHYAPPSWVVPGFTSKNIHVVSAAYRLAPHASLAEQIDDLVRAHDWCRHNLPRLLGLDKVDIDRFGVGGDSAGGTHAMLLGLKLNPPPKVVVDVYGNVDLLAPHHWRHNLDVEWTNTEISLETVRENLQQPDPSDAALHAPFPWELANIPEKTTQHRWAAPDFTYSDRVRRQTAIKDYLALSKLGIPYLVRVDHDAPLQQQQAVARKWSPLQLLDEHTTFPPSALLHGTADQAVPLDMSRQLACKLRQLGVEVLESYEDGGPHAFDQIYVGPDVPGWNEYILPVLNFAASHLNR</sequence>
<dbReference type="InterPro" id="IPR029058">
    <property type="entry name" value="AB_hydrolase_fold"/>
</dbReference>
<comment type="caution">
    <text evidence="3">The sequence shown here is derived from an EMBL/GenBank/DDBJ whole genome shotgun (WGS) entry which is preliminary data.</text>
</comment>
<proteinExistence type="predicted"/>
<dbReference type="EMBL" id="RSCD01000001">
    <property type="protein sequence ID" value="RSH95741.1"/>
    <property type="molecule type" value="Genomic_DNA"/>
</dbReference>
<evidence type="ECO:0000256" key="1">
    <source>
        <dbReference type="ARBA" id="ARBA00022801"/>
    </source>
</evidence>
<evidence type="ECO:0000313" key="4">
    <source>
        <dbReference type="Proteomes" id="UP000279259"/>
    </source>
</evidence>
<dbReference type="Gene3D" id="3.40.50.1820">
    <property type="entry name" value="alpha/beta hydrolase"/>
    <property type="match status" value="1"/>
</dbReference>
<evidence type="ECO:0000313" key="3">
    <source>
        <dbReference type="EMBL" id="RSH95741.1"/>
    </source>
</evidence>
<dbReference type="InterPro" id="IPR050300">
    <property type="entry name" value="GDXG_lipolytic_enzyme"/>
</dbReference>
<organism evidence="3 4">
    <name type="scientific">Saitozyma podzolica</name>
    <dbReference type="NCBI Taxonomy" id="1890683"/>
    <lineage>
        <taxon>Eukaryota</taxon>
        <taxon>Fungi</taxon>
        <taxon>Dikarya</taxon>
        <taxon>Basidiomycota</taxon>
        <taxon>Agaricomycotina</taxon>
        <taxon>Tremellomycetes</taxon>
        <taxon>Tremellales</taxon>
        <taxon>Trimorphomycetaceae</taxon>
        <taxon>Saitozyma</taxon>
    </lineage>
</organism>
<dbReference type="AlphaFoldDB" id="A0A427YXD5"/>